<evidence type="ECO:0000313" key="1">
    <source>
        <dbReference type="EMBL" id="SPL64536.1"/>
    </source>
</evidence>
<reference evidence="2" key="1">
    <citation type="submission" date="2017-12" db="EMBL/GenBank/DDBJ databases">
        <authorList>
            <person name="Diaz M."/>
        </authorList>
    </citation>
    <scope>NUCLEOTIDE SEQUENCE [LARGE SCALE GENOMIC DNA]</scope>
    <source>
        <strain evidence="2">FI11154</strain>
    </source>
</reference>
<dbReference type="EMBL" id="OOFM01000005">
    <property type="protein sequence ID" value="SPL64536.1"/>
    <property type="molecule type" value="Genomic_DNA"/>
</dbReference>
<organism evidence="1 2">
    <name type="scientific">Ochrobactrum soli</name>
    <dbReference type="NCBI Taxonomy" id="2448455"/>
    <lineage>
        <taxon>Bacteria</taxon>
        <taxon>Pseudomonadati</taxon>
        <taxon>Pseudomonadota</taxon>
        <taxon>Alphaproteobacteria</taxon>
        <taxon>Hyphomicrobiales</taxon>
        <taxon>Brucellaceae</taxon>
        <taxon>Brucella/Ochrobactrum group</taxon>
        <taxon>Ochrobactrum</taxon>
    </lineage>
</organism>
<dbReference type="Proteomes" id="UP000246073">
    <property type="component" value="Unassembled WGS sequence"/>
</dbReference>
<protein>
    <submittedName>
        <fullName evidence="1">Uncharacterized protein</fullName>
    </submittedName>
</protein>
<dbReference type="AlphaFoldDB" id="A0A2P9HK99"/>
<proteinExistence type="predicted"/>
<accession>A0A2P9HK99</accession>
<gene>
    <name evidence="1" type="ORF">OHAE_403</name>
</gene>
<sequence length="68" mass="7543">MQSGKFQSHNCLLCSGSCVCCWSLYRPLGRSGKVLVAEQCVTDKPQPWPDRSVVDKRGLAELGPSRIY</sequence>
<evidence type="ECO:0000313" key="2">
    <source>
        <dbReference type="Proteomes" id="UP000246073"/>
    </source>
</evidence>
<name>A0A2P9HK99_9HYPH</name>